<evidence type="ECO:0000256" key="5">
    <source>
        <dbReference type="ARBA" id="ARBA00022691"/>
    </source>
</evidence>
<comment type="caution">
    <text evidence="7">Lacks conserved residue(s) required for the propagation of feature annotation.</text>
</comment>
<protein>
    <recommendedName>
        <fullName evidence="8">SAM-dependent MTase RsmB/NOP-type domain-containing protein</fullName>
    </recommendedName>
</protein>
<dbReference type="InterPro" id="IPR031341">
    <property type="entry name" value="Methyltr_RsmF_N"/>
</dbReference>
<proteinExistence type="inferred from homology"/>
<dbReference type="PROSITE" id="PS51686">
    <property type="entry name" value="SAM_MT_RSMB_NOP"/>
    <property type="match status" value="1"/>
</dbReference>
<gene>
    <name evidence="9" type="ORF">GJQ69_06510</name>
</gene>
<evidence type="ECO:0000256" key="4">
    <source>
        <dbReference type="ARBA" id="ARBA00022679"/>
    </source>
</evidence>
<dbReference type="Gene3D" id="2.30.130.60">
    <property type="match status" value="1"/>
</dbReference>
<dbReference type="KEGG" id="clf:GJQ69_06510"/>
<dbReference type="GO" id="GO:0003723">
    <property type="term" value="F:RNA binding"/>
    <property type="evidence" value="ECO:0007669"/>
    <property type="project" value="UniProtKB-UniRule"/>
</dbReference>
<dbReference type="PANTHER" id="PTHR22807">
    <property type="entry name" value="NOP2 YEAST -RELATED NOL1/NOP2/FMU SUN DOMAIN-CONTAINING"/>
    <property type="match status" value="1"/>
</dbReference>
<feature type="binding site" evidence="7">
    <location>
        <position position="178"/>
    </location>
    <ligand>
        <name>S-adenosyl-L-methionine</name>
        <dbReference type="ChEBI" id="CHEBI:59789"/>
    </ligand>
</feature>
<dbReference type="InterPro" id="IPR049560">
    <property type="entry name" value="MeTrfase_RsmB-F_NOP2_cat"/>
</dbReference>
<dbReference type="PRINTS" id="PR02008">
    <property type="entry name" value="RCMTFAMILY"/>
</dbReference>
<evidence type="ECO:0000313" key="10">
    <source>
        <dbReference type="Proteomes" id="UP000501316"/>
    </source>
</evidence>
<feature type="active site" description="Nucleophile" evidence="7">
    <location>
        <position position="231"/>
    </location>
</feature>
<evidence type="ECO:0000313" key="9">
    <source>
        <dbReference type="EMBL" id="QKN24164.1"/>
    </source>
</evidence>
<dbReference type="InterPro" id="IPR029063">
    <property type="entry name" value="SAM-dependent_MTases_sf"/>
</dbReference>
<accession>A0A859DR99</accession>
<sequence length="456" mass="49859">MQLPTAFIQRMKEQLGTEAEEFFPKYQCPALRALRRNPLKCSQKILEESLPFPLRQAPFSPLSYYVPAEFRPGREPLHHAGAFYMQEPSAAAAVTALNPQPGERVLDLCAAPGGKSTQIAGQLSGQGLLWSNELVRGRAKILLSNMERIGVPNAVVSSCQPETLCSALQEFFDRVLVDAPCSGEGMFRRDAKAMEEWSPEHVSACAVRQKAILESAQKAVRPGGVLTYSTCTFSEEENEGVVTAFLQRHPDFHLVDTGLQGGRPALRFARRIYPMDGGEGHFVAVMRRDGKTPDTTFSASGQAFSTAAEQLAASLYKGTRPGVPAQVGERLYLLPEGLPPLQGLGVLRAGILLGEAKPVHRKNAPPRLEPAHAAFLASRPEQLRQCLQLVHDDPRVFAFLRGEEIEVPDTFRGYCGVSVAGVTVGFGKCSGGRLKNHYPKGLRMLPESENRGTDRE</sequence>
<dbReference type="Gene3D" id="3.40.50.150">
    <property type="entry name" value="Vaccinia Virus protein VP39"/>
    <property type="match status" value="1"/>
</dbReference>
<dbReference type="GO" id="GO:0008173">
    <property type="term" value="F:RNA methyltransferase activity"/>
    <property type="evidence" value="ECO:0007669"/>
    <property type="project" value="InterPro"/>
</dbReference>
<feature type="binding site" evidence="7">
    <location>
        <position position="133"/>
    </location>
    <ligand>
        <name>S-adenosyl-L-methionine</name>
        <dbReference type="ChEBI" id="CHEBI:59789"/>
    </ligand>
</feature>
<dbReference type="AlphaFoldDB" id="A0A859DR99"/>
<dbReference type="PANTHER" id="PTHR22807:SF30">
    <property type="entry name" value="28S RRNA (CYTOSINE(4447)-C(5))-METHYLTRANSFERASE-RELATED"/>
    <property type="match status" value="1"/>
</dbReference>
<dbReference type="GO" id="GO:0001510">
    <property type="term" value="P:RNA methylation"/>
    <property type="evidence" value="ECO:0007669"/>
    <property type="project" value="InterPro"/>
</dbReference>
<dbReference type="Gene3D" id="3.30.70.1170">
    <property type="entry name" value="Sun protein, domain 3"/>
    <property type="match status" value="1"/>
</dbReference>
<dbReference type="Pfam" id="PF13636">
    <property type="entry name" value="Methyltranf_PUA"/>
    <property type="match status" value="1"/>
</dbReference>
<evidence type="ECO:0000259" key="8">
    <source>
        <dbReference type="PROSITE" id="PS51686"/>
    </source>
</evidence>
<feature type="domain" description="SAM-dependent MTase RsmB/NOP-type" evidence="8">
    <location>
        <begin position="7"/>
        <end position="289"/>
    </location>
</feature>
<dbReference type="Pfam" id="PF01189">
    <property type="entry name" value="Methyltr_RsmB-F"/>
    <property type="match status" value="1"/>
</dbReference>
<evidence type="ECO:0000256" key="2">
    <source>
        <dbReference type="ARBA" id="ARBA00022490"/>
    </source>
</evidence>
<evidence type="ECO:0000256" key="1">
    <source>
        <dbReference type="ARBA" id="ARBA00007494"/>
    </source>
</evidence>
<dbReference type="InterPro" id="IPR031340">
    <property type="entry name" value="RsmF_methylt_CI"/>
</dbReference>
<feature type="binding site" evidence="7">
    <location>
        <begin position="109"/>
        <end position="115"/>
    </location>
    <ligand>
        <name>S-adenosyl-L-methionine</name>
        <dbReference type="ChEBI" id="CHEBI:59789"/>
    </ligand>
</feature>
<dbReference type="PROSITE" id="PS01153">
    <property type="entry name" value="NOL1_NOP2_SUN"/>
    <property type="match status" value="1"/>
</dbReference>
<keyword evidence="5 7" id="KW-0949">S-adenosyl-L-methionine</keyword>
<evidence type="ECO:0000256" key="3">
    <source>
        <dbReference type="ARBA" id="ARBA00022603"/>
    </source>
</evidence>
<comment type="similarity">
    <text evidence="1 7">Belongs to the class I-like SAM-binding methyltransferase superfamily. RsmB/NOP family.</text>
</comment>
<dbReference type="Pfam" id="PF17125">
    <property type="entry name" value="Methyltr_RsmF_N"/>
    <property type="match status" value="1"/>
</dbReference>
<dbReference type="Pfam" id="PF17126">
    <property type="entry name" value="RsmF_methylt_CI"/>
    <property type="match status" value="1"/>
</dbReference>
<keyword evidence="4 7" id="KW-0808">Transferase</keyword>
<dbReference type="InterPro" id="IPR027391">
    <property type="entry name" value="Nol1_Nop2_Fmu_2"/>
</dbReference>
<dbReference type="SUPFAM" id="SSF53335">
    <property type="entry name" value="S-adenosyl-L-methionine-dependent methyltransferases"/>
    <property type="match status" value="1"/>
</dbReference>
<dbReference type="CDD" id="cd21147">
    <property type="entry name" value="RsmF_methylt_CTD1"/>
    <property type="match status" value="1"/>
</dbReference>
<evidence type="ECO:0000256" key="6">
    <source>
        <dbReference type="ARBA" id="ARBA00022884"/>
    </source>
</evidence>
<dbReference type="Proteomes" id="UP000501316">
    <property type="component" value="Chromosome"/>
</dbReference>
<dbReference type="InterPro" id="IPR023267">
    <property type="entry name" value="RCMT"/>
</dbReference>
<evidence type="ECO:0000256" key="7">
    <source>
        <dbReference type="PROSITE-ProRule" id="PRU01023"/>
    </source>
</evidence>
<dbReference type="EMBL" id="CP046051">
    <property type="protein sequence ID" value="QKN24164.1"/>
    <property type="molecule type" value="Genomic_DNA"/>
</dbReference>
<keyword evidence="6 7" id="KW-0694">RNA-binding</keyword>
<keyword evidence="2" id="KW-0963">Cytoplasm</keyword>
<dbReference type="InterPro" id="IPR018314">
    <property type="entry name" value="RsmB/NOL1/NOP2-like_CS"/>
</dbReference>
<keyword evidence="3 7" id="KW-0489">Methyltransferase</keyword>
<reference evidence="9 10" key="1">
    <citation type="submission" date="2019-11" db="EMBL/GenBank/DDBJ databases">
        <authorList>
            <person name="Ren C."/>
            <person name="Wang H."/>
            <person name="Xu Y."/>
        </authorList>
    </citation>
    <scope>NUCLEOTIDE SEQUENCE [LARGE SCALE GENOMIC DNA]</scope>
    <source>
        <strain evidence="9 10">LBM 19010</strain>
    </source>
</reference>
<dbReference type="InterPro" id="IPR001678">
    <property type="entry name" value="MeTrfase_RsmB-F_NOP2_dom"/>
</dbReference>
<name>A0A859DR99_9FIRM</name>
<organism evidence="9 10">
    <name type="scientific">Caproicibacterium lactatifermentans</name>
    <dbReference type="NCBI Taxonomy" id="2666138"/>
    <lineage>
        <taxon>Bacteria</taxon>
        <taxon>Bacillati</taxon>
        <taxon>Bacillota</taxon>
        <taxon>Clostridia</taxon>
        <taxon>Eubacteriales</taxon>
        <taxon>Oscillospiraceae</taxon>
        <taxon>Caproicibacterium</taxon>
    </lineage>
</organism>